<dbReference type="PANTHER" id="PTHR23140">
    <property type="entry name" value="RNA PROCESSING PROTEIN LD23810P"/>
    <property type="match status" value="1"/>
</dbReference>
<dbReference type="AlphaFoldDB" id="A0AAD3T9W4"/>
<evidence type="ECO:0000256" key="1">
    <source>
        <dbReference type="SAM" id="MobiDB-lite"/>
    </source>
</evidence>
<dbReference type="InterPro" id="IPR051485">
    <property type="entry name" value="SR-CTD_assoc_factor"/>
</dbReference>
<dbReference type="InterPro" id="IPR013170">
    <property type="entry name" value="mRNA_splic_Cwf21_dom"/>
</dbReference>
<keyword evidence="4" id="KW-1185">Reference proteome</keyword>
<evidence type="ECO:0000313" key="3">
    <source>
        <dbReference type="EMBL" id="GMH25328.1"/>
    </source>
</evidence>
<evidence type="ECO:0000313" key="4">
    <source>
        <dbReference type="Proteomes" id="UP001279734"/>
    </source>
</evidence>
<evidence type="ECO:0000259" key="2">
    <source>
        <dbReference type="SMART" id="SM01115"/>
    </source>
</evidence>
<accession>A0AAD3T9W4</accession>
<protein>
    <recommendedName>
        <fullName evidence="2">CWF21 domain-containing protein</fullName>
    </recommendedName>
</protein>
<dbReference type="InterPro" id="IPR047491">
    <property type="entry name" value="RRC1-like_cwf21"/>
</dbReference>
<reference evidence="3" key="1">
    <citation type="submission" date="2023-05" db="EMBL/GenBank/DDBJ databases">
        <title>Nepenthes gracilis genome sequencing.</title>
        <authorList>
            <person name="Fukushima K."/>
        </authorList>
    </citation>
    <scope>NUCLEOTIDE SEQUENCE</scope>
    <source>
        <strain evidence="3">SING2019-196</strain>
    </source>
</reference>
<dbReference type="EMBL" id="BSYO01000029">
    <property type="protein sequence ID" value="GMH25328.1"/>
    <property type="molecule type" value="Genomic_DNA"/>
</dbReference>
<gene>
    <name evidence="3" type="ORF">Nepgr_027171</name>
</gene>
<feature type="domain" description="CWF21" evidence="2">
    <location>
        <begin position="141"/>
        <end position="190"/>
    </location>
</feature>
<dbReference type="GO" id="GO:0003723">
    <property type="term" value="F:RNA binding"/>
    <property type="evidence" value="ECO:0007669"/>
    <property type="project" value="TreeGrafter"/>
</dbReference>
<dbReference type="CDD" id="cd21371">
    <property type="entry name" value="cwf21_RRC1-like"/>
    <property type="match status" value="1"/>
</dbReference>
<dbReference type="Pfam" id="PF08312">
    <property type="entry name" value="cwf21"/>
    <property type="match status" value="1"/>
</dbReference>
<comment type="caution">
    <text evidence="3">The sequence shown here is derived from an EMBL/GenBank/DDBJ whole genome shotgun (WGS) entry which is preliminary data.</text>
</comment>
<dbReference type="Gene3D" id="6.10.140.420">
    <property type="match status" value="1"/>
</dbReference>
<sequence>MLSFSRDEPPASIPFFFYLVICPCTGFKLKISIVCCYVEVWASPSFLLSKEPLFSGRTIAKEPHLPELKALLRKDKAETVLPASKWAREDDESDDGQKQSSRGLDLGYSSGSENAGYGSNKNDEMEFPTDASIASQPESGLNEEQRQKLRRLEVALMEYRESLEERAVRSPEEIERKVAIYRKRLQSEYGLSDSNEDVSLNSNE</sequence>
<name>A0AAD3T9W4_NEPGR</name>
<dbReference type="GO" id="GO:0005634">
    <property type="term" value="C:nucleus"/>
    <property type="evidence" value="ECO:0007669"/>
    <property type="project" value="TreeGrafter"/>
</dbReference>
<organism evidence="3 4">
    <name type="scientific">Nepenthes gracilis</name>
    <name type="common">Slender pitcher plant</name>
    <dbReference type="NCBI Taxonomy" id="150966"/>
    <lineage>
        <taxon>Eukaryota</taxon>
        <taxon>Viridiplantae</taxon>
        <taxon>Streptophyta</taxon>
        <taxon>Embryophyta</taxon>
        <taxon>Tracheophyta</taxon>
        <taxon>Spermatophyta</taxon>
        <taxon>Magnoliopsida</taxon>
        <taxon>eudicotyledons</taxon>
        <taxon>Gunneridae</taxon>
        <taxon>Pentapetalae</taxon>
        <taxon>Caryophyllales</taxon>
        <taxon>Nepenthaceae</taxon>
        <taxon>Nepenthes</taxon>
    </lineage>
</organism>
<proteinExistence type="predicted"/>
<feature type="compositionally biased region" description="Polar residues" evidence="1">
    <location>
        <begin position="109"/>
        <end position="120"/>
    </location>
</feature>
<dbReference type="Proteomes" id="UP001279734">
    <property type="component" value="Unassembled WGS sequence"/>
</dbReference>
<feature type="region of interest" description="Disordered" evidence="1">
    <location>
        <begin position="83"/>
        <end position="127"/>
    </location>
</feature>
<dbReference type="SMART" id="SM01115">
    <property type="entry name" value="cwf21"/>
    <property type="match status" value="1"/>
</dbReference>
<dbReference type="PANTHER" id="PTHR23140:SF0">
    <property type="entry name" value="U2 SNRNP-ASSOCIATED SURP MOTIF-CONTAINING PROTEIN"/>
    <property type="match status" value="1"/>
</dbReference>